<dbReference type="InterPro" id="IPR019493">
    <property type="entry name" value="Bacteriocin_IIb_lactacin-rel"/>
</dbReference>
<dbReference type="AlphaFoldDB" id="A0A172Q637"/>
<dbReference type="GO" id="GO:0042742">
    <property type="term" value="P:defense response to bacterium"/>
    <property type="evidence" value="ECO:0007669"/>
    <property type="project" value="InterPro"/>
</dbReference>
<organism evidence="1 2">
    <name type="scientific">Streptococcus pantholopis</name>
    <dbReference type="NCBI Taxonomy" id="1811193"/>
    <lineage>
        <taxon>Bacteria</taxon>
        <taxon>Bacillati</taxon>
        <taxon>Bacillota</taxon>
        <taxon>Bacilli</taxon>
        <taxon>Lactobacillales</taxon>
        <taxon>Streptococcaceae</taxon>
        <taxon>Streptococcus</taxon>
    </lineage>
</organism>
<dbReference type="NCBIfam" id="TIGR01847">
    <property type="entry name" value="bacteriocin_sig"/>
    <property type="match status" value="1"/>
</dbReference>
<evidence type="ECO:0000313" key="1">
    <source>
        <dbReference type="EMBL" id="AND78908.1"/>
    </source>
</evidence>
<dbReference type="EMBL" id="CP014699">
    <property type="protein sequence ID" value="AND78908.1"/>
    <property type="molecule type" value="Genomic_DNA"/>
</dbReference>
<reference evidence="2" key="2">
    <citation type="submission" date="2016-03" db="EMBL/GenBank/DDBJ databases">
        <title>Streptococcus antelopensis sp. nov., isolated from the feces of the Tibetan antelope (Pantholops hodgsonii) in Hoh Xil National Nature Reserve, Qinghai, China.</title>
        <authorList>
            <person name="Bai X."/>
        </authorList>
    </citation>
    <scope>NUCLEOTIDE SEQUENCE [LARGE SCALE GENOMIC DNA]</scope>
    <source>
        <strain evidence="2">TA 26</strain>
    </source>
</reference>
<accession>A0A172Q637</accession>
<dbReference type="RefSeq" id="WP_067060577.1">
    <property type="nucleotide sequence ID" value="NZ_CP014699.1"/>
</dbReference>
<keyword evidence="2" id="KW-1185">Reference proteome</keyword>
<dbReference type="Pfam" id="PF10439">
    <property type="entry name" value="Bacteriocin_IIc"/>
    <property type="match status" value="1"/>
</dbReference>
<proteinExistence type="predicted"/>
<reference evidence="1 2" key="1">
    <citation type="journal article" date="2016" name="Int. J. Syst. Evol. Microbiol.">
        <title>Streptococcuspantholopis sp. nov., isolated from faeces of the Tibetan antelope (Pantholops hodgsonii).</title>
        <authorList>
            <person name="Bai X."/>
            <person name="Xiong Y."/>
            <person name="Lu S."/>
            <person name="Jin D."/>
            <person name="Lai X."/>
            <person name="Yang J."/>
            <person name="Niu L."/>
            <person name="Hu S."/>
            <person name="Meng X."/>
            <person name="Pu J."/>
            <person name="Ye C."/>
            <person name="Xu J."/>
        </authorList>
    </citation>
    <scope>NUCLEOTIDE SEQUENCE [LARGE SCALE GENOMIC DNA]</scope>
    <source>
        <strain evidence="1 2">TA 26</strain>
    </source>
</reference>
<dbReference type="Proteomes" id="UP000077317">
    <property type="component" value="Chromosome"/>
</dbReference>
<protein>
    <submittedName>
        <fullName evidence="1">Bacteriocin-type signal sequence</fullName>
    </submittedName>
</protein>
<sequence length="66" mass="6559">MNTKTLEQFVTLTDTELSAVEGGKNKDGRDLACVLGTAGMAGAGFLFAGPGGAAVLGGATALRVCR</sequence>
<dbReference type="KEGG" id="spat:A0O21_02150"/>
<gene>
    <name evidence="1" type="ORF">A0O21_02150</name>
</gene>
<evidence type="ECO:0000313" key="2">
    <source>
        <dbReference type="Proteomes" id="UP000077317"/>
    </source>
</evidence>
<dbReference type="InterPro" id="IPR010133">
    <property type="entry name" value="Bacteriocin_signal_seq"/>
</dbReference>
<name>A0A172Q637_9STRE</name>